<dbReference type="GO" id="GO:0008119">
    <property type="term" value="F:thiopurine S-methyltransferase activity"/>
    <property type="evidence" value="ECO:0007669"/>
    <property type="project" value="UniProtKB-UniRule"/>
</dbReference>
<gene>
    <name evidence="9" type="primary">tpm</name>
    <name evidence="10" type="ORF">LK03_21185</name>
</gene>
<evidence type="ECO:0000256" key="8">
    <source>
        <dbReference type="ARBA" id="ARBA00022691"/>
    </source>
</evidence>
<evidence type="ECO:0000256" key="1">
    <source>
        <dbReference type="ARBA" id="ARBA00000903"/>
    </source>
</evidence>
<keyword evidence="6 9" id="KW-0489">Methyltransferase</keyword>
<dbReference type="HAMAP" id="MF_00812">
    <property type="entry name" value="Thiopur_methtran"/>
    <property type="match status" value="1"/>
</dbReference>
<proteinExistence type="inferred from homology"/>
<comment type="catalytic activity">
    <reaction evidence="1 9">
        <text>S-adenosyl-L-methionine + a thiopurine = S-adenosyl-L-homocysteine + a thiopurine S-methylether.</text>
        <dbReference type="EC" id="2.1.1.67"/>
    </reaction>
</comment>
<dbReference type="Proteomes" id="UP000029493">
    <property type="component" value="Chromosome"/>
</dbReference>
<dbReference type="eggNOG" id="COG0500">
    <property type="taxonomic scope" value="Bacteria"/>
</dbReference>
<dbReference type="PIRSF" id="PIRSF023956">
    <property type="entry name" value="Thiopurine_S-methyltransferase"/>
    <property type="match status" value="1"/>
</dbReference>
<feature type="binding site" evidence="9">
    <location>
        <position position="66"/>
    </location>
    <ligand>
        <name>S-adenosyl-L-methionine</name>
        <dbReference type="ChEBI" id="CHEBI:59789"/>
    </ligand>
</feature>
<dbReference type="Pfam" id="PF05724">
    <property type="entry name" value="TPMT"/>
    <property type="match status" value="1"/>
</dbReference>
<dbReference type="InterPro" id="IPR025835">
    <property type="entry name" value="Thiopurine_S-MeTrfase"/>
</dbReference>
<organism evidence="10 11">
    <name type="scientific">Pseudomonas cremoricolorata</name>
    <dbReference type="NCBI Taxonomy" id="157783"/>
    <lineage>
        <taxon>Bacteria</taxon>
        <taxon>Pseudomonadati</taxon>
        <taxon>Pseudomonadota</taxon>
        <taxon>Gammaproteobacteria</taxon>
        <taxon>Pseudomonadales</taxon>
        <taxon>Pseudomonadaceae</taxon>
        <taxon>Pseudomonas</taxon>
    </lineage>
</organism>
<dbReference type="OrthoDB" id="9778208at2"/>
<dbReference type="FunFam" id="3.40.50.150:FF:000101">
    <property type="entry name" value="Thiopurine S-methyltransferase"/>
    <property type="match status" value="1"/>
</dbReference>
<dbReference type="InterPro" id="IPR029063">
    <property type="entry name" value="SAM-dependent_MTases_sf"/>
</dbReference>
<keyword evidence="7 9" id="KW-0808">Transferase</keyword>
<dbReference type="Gene3D" id="3.40.50.150">
    <property type="entry name" value="Vaccinia Virus protein VP39"/>
    <property type="match status" value="1"/>
</dbReference>
<dbReference type="GO" id="GO:0005737">
    <property type="term" value="C:cytoplasm"/>
    <property type="evidence" value="ECO:0007669"/>
    <property type="project" value="UniProtKB-SubCell"/>
</dbReference>
<feature type="binding site" evidence="9">
    <location>
        <position position="10"/>
    </location>
    <ligand>
        <name>S-adenosyl-L-methionine</name>
        <dbReference type="ChEBI" id="CHEBI:59789"/>
    </ligand>
</feature>
<comment type="subcellular location">
    <subcellularLocation>
        <location evidence="2 9">Cytoplasm</location>
    </subcellularLocation>
</comment>
<sequence>MEPAFWHQRWAAQQIGFHQPQVNGYLQRHWPSLGLQAGARVLVPLCGKSLDLLWLLRQGYRVLGIELSREAVAALFSEHGLTPQITREGEFEVWHDGALQVWCGDFFALTASQVQDCSALYDRAALIALPRAMRERYLAQLSELLPSPCQGLLVTLEYDQALIDGPPFSVGAEEVQRGLKDWQVSEVERCDIRQDSPRFVAAGVSSLRERVYRLSR</sequence>
<evidence type="ECO:0000256" key="5">
    <source>
        <dbReference type="ARBA" id="ARBA00022490"/>
    </source>
</evidence>
<evidence type="ECO:0000256" key="9">
    <source>
        <dbReference type="HAMAP-Rule" id="MF_00812"/>
    </source>
</evidence>
<feature type="binding site" evidence="9">
    <location>
        <position position="45"/>
    </location>
    <ligand>
        <name>S-adenosyl-L-methionine</name>
        <dbReference type="ChEBI" id="CHEBI:59789"/>
    </ligand>
</feature>
<dbReference type="PROSITE" id="PS51585">
    <property type="entry name" value="SAM_MT_TPMT"/>
    <property type="match status" value="1"/>
</dbReference>
<evidence type="ECO:0000313" key="10">
    <source>
        <dbReference type="EMBL" id="AIR91611.1"/>
    </source>
</evidence>
<keyword evidence="8 9" id="KW-0949">S-adenosyl-L-methionine</keyword>
<evidence type="ECO:0000256" key="7">
    <source>
        <dbReference type="ARBA" id="ARBA00022679"/>
    </source>
</evidence>
<dbReference type="SUPFAM" id="SSF53335">
    <property type="entry name" value="S-adenosyl-L-methionine-dependent methyltransferases"/>
    <property type="match status" value="1"/>
</dbReference>
<evidence type="ECO:0000256" key="6">
    <source>
        <dbReference type="ARBA" id="ARBA00022603"/>
    </source>
</evidence>
<feature type="binding site" evidence="9">
    <location>
        <position position="123"/>
    </location>
    <ligand>
        <name>S-adenosyl-L-methionine</name>
        <dbReference type="ChEBI" id="CHEBI:59789"/>
    </ligand>
</feature>
<keyword evidence="11" id="KW-1185">Reference proteome</keyword>
<dbReference type="EMBL" id="CP009455">
    <property type="protein sequence ID" value="AIR91611.1"/>
    <property type="molecule type" value="Genomic_DNA"/>
</dbReference>
<dbReference type="InterPro" id="IPR022474">
    <property type="entry name" value="Thiopur_S-MeTfrase_Se/Te_detox"/>
</dbReference>
<dbReference type="PANTHER" id="PTHR10259">
    <property type="entry name" value="THIOPURINE S-METHYLTRANSFERASE"/>
    <property type="match status" value="1"/>
</dbReference>
<dbReference type="KEGG" id="psw:LK03_21185"/>
<dbReference type="PANTHER" id="PTHR10259:SF11">
    <property type="entry name" value="THIOPURINE S-METHYLTRANSFERASE"/>
    <property type="match status" value="1"/>
</dbReference>
<dbReference type="AlphaFoldDB" id="A0A089WSN0"/>
<dbReference type="RefSeq" id="WP_038414407.1">
    <property type="nucleotide sequence ID" value="NZ_CP009455.1"/>
</dbReference>
<dbReference type="InterPro" id="IPR008854">
    <property type="entry name" value="TPMT"/>
</dbReference>
<accession>A0A089WSN0</accession>
<comment type="similarity">
    <text evidence="3 9">Belongs to the class I-like SAM-binding methyltransferase superfamily. TPMT family.</text>
</comment>
<evidence type="ECO:0000256" key="2">
    <source>
        <dbReference type="ARBA" id="ARBA00004496"/>
    </source>
</evidence>
<evidence type="ECO:0000256" key="4">
    <source>
        <dbReference type="ARBA" id="ARBA00011905"/>
    </source>
</evidence>
<dbReference type="EC" id="2.1.1.67" evidence="4 9"/>
<name>A0A089WSN0_9PSED</name>
<dbReference type="STRING" id="157783.LK03_21185"/>
<keyword evidence="5 9" id="KW-0963">Cytoplasm</keyword>
<reference evidence="10 11" key="1">
    <citation type="submission" date="2014-09" db="EMBL/GenBank/DDBJ databases">
        <authorList>
            <person name="Chan K.-G."/>
        </authorList>
    </citation>
    <scope>NUCLEOTIDE SEQUENCE [LARGE SCALE GENOMIC DNA]</scope>
    <source>
        <strain evidence="10 11">ND07</strain>
    </source>
</reference>
<dbReference type="GO" id="GO:0032259">
    <property type="term" value="P:methylation"/>
    <property type="evidence" value="ECO:0007669"/>
    <property type="project" value="UniProtKB-KW"/>
</dbReference>
<dbReference type="NCBIfam" id="TIGR03840">
    <property type="entry name" value="TMPT_Se_Te"/>
    <property type="match status" value="1"/>
</dbReference>
<dbReference type="GO" id="GO:0010038">
    <property type="term" value="P:response to metal ion"/>
    <property type="evidence" value="ECO:0007669"/>
    <property type="project" value="InterPro"/>
</dbReference>
<protein>
    <recommendedName>
        <fullName evidence="4 9">Thiopurine S-methyltransferase</fullName>
        <ecNumber evidence="4 9">2.1.1.67</ecNumber>
    </recommendedName>
    <alternativeName>
        <fullName evidence="9">Thiopurine methyltransferase</fullName>
    </alternativeName>
</protein>
<evidence type="ECO:0000313" key="11">
    <source>
        <dbReference type="Proteomes" id="UP000029493"/>
    </source>
</evidence>
<dbReference type="NCBIfam" id="NF009732">
    <property type="entry name" value="PRK13255.1"/>
    <property type="match status" value="1"/>
</dbReference>
<evidence type="ECO:0000256" key="3">
    <source>
        <dbReference type="ARBA" id="ARBA00008145"/>
    </source>
</evidence>